<sequence length="264" mass="29879">MGSAPASDKNPRDCFGMMQATTHSPGIYLGPSQSLSVLASGKHIVFKSDISLYYYVICRPHLPQFTSEPREPIHHRIEIESKVQSGLRARAETESGSRIEIKIGIWNGNGIGTESRIRIRTVVGAASSVDVARARNAQIRLVGERGPGEARAARPRGGRGRETWGGEGAQFPSDKLLCPLHLMLRNNIRYWNIIYKMPWVGMQTRQTIAKPGLTQNKFTLCVWWDWEVFIIHYELLPPGKTINLDLYYQQLMRLKEEVEKRPPD</sequence>
<organism evidence="2 3">
    <name type="scientific">Eumeta variegata</name>
    <name type="common">Bagworm moth</name>
    <name type="synonym">Eumeta japonica</name>
    <dbReference type="NCBI Taxonomy" id="151549"/>
    <lineage>
        <taxon>Eukaryota</taxon>
        <taxon>Metazoa</taxon>
        <taxon>Ecdysozoa</taxon>
        <taxon>Arthropoda</taxon>
        <taxon>Hexapoda</taxon>
        <taxon>Insecta</taxon>
        <taxon>Pterygota</taxon>
        <taxon>Neoptera</taxon>
        <taxon>Endopterygota</taxon>
        <taxon>Lepidoptera</taxon>
        <taxon>Glossata</taxon>
        <taxon>Ditrysia</taxon>
        <taxon>Tineoidea</taxon>
        <taxon>Psychidae</taxon>
        <taxon>Oiketicinae</taxon>
        <taxon>Eumeta</taxon>
    </lineage>
</organism>
<evidence type="ECO:0000313" key="3">
    <source>
        <dbReference type="Proteomes" id="UP000299102"/>
    </source>
</evidence>
<dbReference type="InterPro" id="IPR001888">
    <property type="entry name" value="Transposase_1"/>
</dbReference>
<evidence type="ECO:0000313" key="2">
    <source>
        <dbReference type="EMBL" id="GBP63028.1"/>
    </source>
</evidence>
<dbReference type="GO" id="GO:0003676">
    <property type="term" value="F:nucleic acid binding"/>
    <property type="evidence" value="ECO:0007669"/>
    <property type="project" value="InterPro"/>
</dbReference>
<dbReference type="Pfam" id="PF01359">
    <property type="entry name" value="Transposase_1"/>
    <property type="match status" value="1"/>
</dbReference>
<dbReference type="EMBL" id="BGZK01000856">
    <property type="protein sequence ID" value="GBP63028.1"/>
    <property type="molecule type" value="Genomic_DNA"/>
</dbReference>
<feature type="region of interest" description="Disordered" evidence="1">
    <location>
        <begin position="146"/>
        <end position="167"/>
    </location>
</feature>
<dbReference type="AlphaFoldDB" id="A0A4C1XHZ3"/>
<keyword evidence="3" id="KW-1185">Reference proteome</keyword>
<gene>
    <name evidence="2" type="ORF">EVAR_43778_1</name>
</gene>
<dbReference type="OrthoDB" id="8147172at2759"/>
<accession>A0A4C1XHZ3</accession>
<dbReference type="Gene3D" id="3.30.420.10">
    <property type="entry name" value="Ribonuclease H-like superfamily/Ribonuclease H"/>
    <property type="match status" value="1"/>
</dbReference>
<dbReference type="Proteomes" id="UP000299102">
    <property type="component" value="Unassembled WGS sequence"/>
</dbReference>
<evidence type="ECO:0000256" key="1">
    <source>
        <dbReference type="SAM" id="MobiDB-lite"/>
    </source>
</evidence>
<protein>
    <submittedName>
        <fullName evidence="2">Uncharacterized protein</fullName>
    </submittedName>
</protein>
<proteinExistence type="predicted"/>
<comment type="caution">
    <text evidence="2">The sequence shown here is derived from an EMBL/GenBank/DDBJ whole genome shotgun (WGS) entry which is preliminary data.</text>
</comment>
<dbReference type="InterPro" id="IPR036397">
    <property type="entry name" value="RNaseH_sf"/>
</dbReference>
<reference evidence="2 3" key="1">
    <citation type="journal article" date="2019" name="Commun. Biol.">
        <title>The bagworm genome reveals a unique fibroin gene that provides high tensile strength.</title>
        <authorList>
            <person name="Kono N."/>
            <person name="Nakamura H."/>
            <person name="Ohtoshi R."/>
            <person name="Tomita M."/>
            <person name="Numata K."/>
            <person name="Arakawa K."/>
        </authorList>
    </citation>
    <scope>NUCLEOTIDE SEQUENCE [LARGE SCALE GENOMIC DNA]</scope>
</reference>
<name>A0A4C1XHZ3_EUMVA</name>